<comment type="caution">
    <text evidence="9">The sequence shown here is derived from an EMBL/GenBank/DDBJ whole genome shotgun (WGS) entry which is preliminary data.</text>
</comment>
<organism evidence="9 10">
    <name type="scientific">Candidatus Sungiibacteriota bacterium</name>
    <dbReference type="NCBI Taxonomy" id="2750080"/>
    <lineage>
        <taxon>Bacteria</taxon>
        <taxon>Candidatus Sungiibacteriota</taxon>
    </lineage>
</organism>
<feature type="domain" description="Transcriptional repressor PaaX-like central Cas2-like" evidence="8">
    <location>
        <begin position="104"/>
        <end position="173"/>
    </location>
</feature>
<evidence type="ECO:0000256" key="6">
    <source>
        <dbReference type="ARBA" id="ARBA00023118"/>
    </source>
</evidence>
<dbReference type="GO" id="GO:0043571">
    <property type="term" value="P:maintenance of CRISPR repeat elements"/>
    <property type="evidence" value="ECO:0007669"/>
    <property type="project" value="UniProtKB-UniRule"/>
</dbReference>
<gene>
    <name evidence="7 9" type="primary">cas2</name>
    <name evidence="9" type="ORF">HYV66_02915</name>
</gene>
<reference evidence="9" key="1">
    <citation type="submission" date="2020-07" db="EMBL/GenBank/DDBJ databases">
        <title>Huge and variable diversity of episymbiotic CPR bacteria and DPANN archaea in groundwater ecosystems.</title>
        <authorList>
            <person name="He C.Y."/>
            <person name="Keren R."/>
            <person name="Whittaker M."/>
            <person name="Farag I.F."/>
            <person name="Doudna J."/>
            <person name="Cate J.H.D."/>
            <person name="Banfield J.F."/>
        </authorList>
    </citation>
    <scope>NUCLEOTIDE SEQUENCE</scope>
    <source>
        <strain evidence="9">NC_groundwater_418_Ag_B-0.1um_45_10</strain>
    </source>
</reference>
<dbReference type="GO" id="GO:0016787">
    <property type="term" value="F:hydrolase activity"/>
    <property type="evidence" value="ECO:0007669"/>
    <property type="project" value="UniProtKB-KW"/>
</dbReference>
<keyword evidence="3 7" id="KW-0255">Endonuclease</keyword>
<feature type="binding site" evidence="7">
    <location>
        <position position="115"/>
    </location>
    <ligand>
        <name>Mg(2+)</name>
        <dbReference type="ChEBI" id="CHEBI:18420"/>
        <note>catalytic</note>
    </ligand>
</feature>
<dbReference type="GO" id="GO:0046872">
    <property type="term" value="F:metal ion binding"/>
    <property type="evidence" value="ECO:0007669"/>
    <property type="project" value="UniProtKB-UniRule"/>
</dbReference>
<name>A0A931YE29_9BACT</name>
<evidence type="ECO:0000256" key="2">
    <source>
        <dbReference type="ARBA" id="ARBA00022723"/>
    </source>
</evidence>
<accession>A0A931YE29</accession>
<dbReference type="AlphaFoldDB" id="A0A931YE29"/>
<evidence type="ECO:0000313" key="9">
    <source>
        <dbReference type="EMBL" id="MBI2466151.1"/>
    </source>
</evidence>
<protein>
    <recommendedName>
        <fullName evidence="7">CRISPR-associated endoribonuclease Cas2</fullName>
        <ecNumber evidence="7">3.1.-.-</ecNumber>
    </recommendedName>
</protein>
<evidence type="ECO:0000256" key="1">
    <source>
        <dbReference type="ARBA" id="ARBA00022722"/>
    </source>
</evidence>
<comment type="cofactor">
    <cofactor evidence="7">
        <name>Mg(2+)</name>
        <dbReference type="ChEBI" id="CHEBI:18420"/>
    </cofactor>
</comment>
<dbReference type="EMBL" id="JACPHQ010000042">
    <property type="protein sequence ID" value="MBI2466151.1"/>
    <property type="molecule type" value="Genomic_DNA"/>
</dbReference>
<evidence type="ECO:0000259" key="8">
    <source>
        <dbReference type="Pfam" id="PF20803"/>
    </source>
</evidence>
<keyword evidence="4 7" id="KW-0378">Hydrolase</keyword>
<dbReference type="Proteomes" id="UP000709672">
    <property type="component" value="Unassembled WGS sequence"/>
</dbReference>
<evidence type="ECO:0000313" key="10">
    <source>
        <dbReference type="Proteomes" id="UP000709672"/>
    </source>
</evidence>
<keyword evidence="1 7" id="KW-0540">Nuclease</keyword>
<dbReference type="HAMAP" id="MF_01471">
    <property type="entry name" value="Cas2"/>
    <property type="match status" value="1"/>
</dbReference>
<dbReference type="InterPro" id="IPR021127">
    <property type="entry name" value="CRISPR_associated_Cas2"/>
</dbReference>
<dbReference type="Gene3D" id="3.30.70.2650">
    <property type="match status" value="1"/>
</dbReference>
<dbReference type="GO" id="GO:0004521">
    <property type="term" value="F:RNA endonuclease activity"/>
    <property type="evidence" value="ECO:0007669"/>
    <property type="project" value="InterPro"/>
</dbReference>
<dbReference type="EC" id="3.1.-.-" evidence="7"/>
<keyword evidence="5 7" id="KW-0460">Magnesium</keyword>
<dbReference type="Pfam" id="PF20803">
    <property type="entry name" value="PaaX_M"/>
    <property type="match status" value="1"/>
</dbReference>
<dbReference type="GO" id="GO:0051607">
    <property type="term" value="P:defense response to virus"/>
    <property type="evidence" value="ECO:0007669"/>
    <property type="project" value="UniProtKB-UniRule"/>
</dbReference>
<proteinExistence type="inferred from homology"/>
<keyword evidence="2 7" id="KW-0479">Metal-binding</keyword>
<sequence length="188" mass="21810">MDKNSFNKLGPTKKKIILLLAGGVGLSLAGTPQKYFAVIKSVADEWNKINETSLKRAIKSLYESKLIEAREHENGSMTVILSDSGRKRALTYNMDTMVIKKPLKWDGKWRLVMFDIPNKRKKERDVLRNMLKQLGFIKYQESAFIFPYECKNEIDYVVEFYNLRPHVRLMEISSFDDDLALKYSFGLS</sequence>
<evidence type="ECO:0000256" key="5">
    <source>
        <dbReference type="ARBA" id="ARBA00022842"/>
    </source>
</evidence>
<dbReference type="InterPro" id="IPR048846">
    <property type="entry name" value="PaaX-like_central"/>
</dbReference>
<comment type="similarity">
    <text evidence="7">Belongs to the CRISPR-associated endoribonuclease Cas2 protein family.</text>
</comment>
<evidence type="ECO:0000256" key="7">
    <source>
        <dbReference type="HAMAP-Rule" id="MF_01471"/>
    </source>
</evidence>
<evidence type="ECO:0000256" key="4">
    <source>
        <dbReference type="ARBA" id="ARBA00022801"/>
    </source>
</evidence>
<evidence type="ECO:0000256" key="3">
    <source>
        <dbReference type="ARBA" id="ARBA00022759"/>
    </source>
</evidence>
<keyword evidence="6 7" id="KW-0051">Antiviral defense</keyword>
<comment type="function">
    <text evidence="7">CRISPR (clustered regularly interspaced short palindromic repeat), is an adaptive immune system that provides protection against mobile genetic elements (viruses, transposable elements and conjugative plasmids). CRISPR clusters contain sequences complementary to antecedent mobile elements and target invading nucleic acids. CRISPR clusters are transcribed and processed into CRISPR RNA (crRNA). Functions as a ssRNA-specific endoribonuclease. Involved in the integration of spacer DNA into the CRISPR cassette.</text>
</comment>
<dbReference type="SUPFAM" id="SSF143430">
    <property type="entry name" value="TTP0101/SSO1404-like"/>
    <property type="match status" value="1"/>
</dbReference>
<dbReference type="NCBIfam" id="TIGR01573">
    <property type="entry name" value="cas2"/>
    <property type="match status" value="1"/>
</dbReference>
<comment type="subunit">
    <text evidence="7">Homodimer, forms a heterotetramer with a Cas1 homodimer.</text>
</comment>